<feature type="region of interest" description="Disordered" evidence="3">
    <location>
        <begin position="1"/>
        <end position="52"/>
    </location>
</feature>
<evidence type="ECO:0000259" key="4">
    <source>
        <dbReference type="Pfam" id="PF00808"/>
    </source>
</evidence>
<evidence type="ECO:0000313" key="6">
    <source>
        <dbReference type="Proteomes" id="UP000006352"/>
    </source>
</evidence>
<dbReference type="SUPFAM" id="SSF47113">
    <property type="entry name" value="Histone-fold"/>
    <property type="match status" value="1"/>
</dbReference>
<dbReference type="GeneID" id="24096813"/>
<feature type="domain" description="Transcription factor CBF/NF-Y/archaeal histone" evidence="4">
    <location>
        <begin position="54"/>
        <end position="113"/>
    </location>
</feature>
<protein>
    <recommendedName>
        <fullName evidence="4">Transcription factor CBF/NF-Y/archaeal histone domain-containing protein</fullName>
    </recommendedName>
</protein>
<dbReference type="OrthoDB" id="636685at2759"/>
<keyword evidence="2" id="KW-0539">Nucleus</keyword>
<dbReference type="InterPro" id="IPR003958">
    <property type="entry name" value="CBFA_NFYB_domain"/>
</dbReference>
<dbReference type="STRING" id="599839.J4HWA1"/>
<dbReference type="GO" id="GO:0046982">
    <property type="term" value="F:protein heterodimerization activity"/>
    <property type="evidence" value="ECO:0007669"/>
    <property type="project" value="InterPro"/>
</dbReference>
<keyword evidence="6" id="KW-1185">Reference proteome</keyword>
<dbReference type="Gene3D" id="1.10.20.10">
    <property type="entry name" value="Histone, subunit A"/>
    <property type="match status" value="1"/>
</dbReference>
<dbReference type="RefSeq" id="XP_012181185.1">
    <property type="nucleotide sequence ID" value="XM_012325795.1"/>
</dbReference>
<sequence length="194" mass="22042">MEQSEYHIQSGQEGTHASQSEEPVVVTNVKPKKTRSKAERGPPYMTREPGRSHFPYSRVQKILKADRDLPLVQREATFLISIATEEFIKRIAAATERIATKEKRMTTQQRDVAMLVRRANEFAFLDDVIQWREPEPLARRKPKALQEGDEKQEAGLIEGPLDRFIPRGGASGKDEFVLDDIVMSEDGTMSIGFE</sequence>
<dbReference type="InterPro" id="IPR050568">
    <property type="entry name" value="Transcr_DNA_Rep_Reg"/>
</dbReference>
<feature type="compositionally biased region" description="Polar residues" evidence="3">
    <location>
        <begin position="1"/>
        <end position="21"/>
    </location>
</feature>
<dbReference type="GO" id="GO:0005634">
    <property type="term" value="C:nucleus"/>
    <property type="evidence" value="ECO:0007669"/>
    <property type="project" value="UniProtKB-SubCell"/>
</dbReference>
<dbReference type="InterPro" id="IPR009072">
    <property type="entry name" value="Histone-fold"/>
</dbReference>
<organism evidence="5 6">
    <name type="scientific">Fibroporia radiculosa</name>
    <dbReference type="NCBI Taxonomy" id="599839"/>
    <lineage>
        <taxon>Eukaryota</taxon>
        <taxon>Fungi</taxon>
        <taxon>Dikarya</taxon>
        <taxon>Basidiomycota</taxon>
        <taxon>Agaricomycotina</taxon>
        <taxon>Agaricomycetes</taxon>
        <taxon>Polyporales</taxon>
        <taxon>Fibroporiaceae</taxon>
        <taxon>Fibroporia</taxon>
    </lineage>
</organism>
<feature type="region of interest" description="Disordered" evidence="3">
    <location>
        <begin position="140"/>
        <end position="168"/>
    </location>
</feature>
<reference evidence="5 6" key="1">
    <citation type="journal article" date="2012" name="Appl. Environ. Microbiol.">
        <title>Short-read sequencing for genomic analysis of the brown rot fungus Fibroporia radiculosa.</title>
        <authorList>
            <person name="Tang J.D."/>
            <person name="Perkins A.D."/>
            <person name="Sonstegard T.S."/>
            <person name="Schroeder S.G."/>
            <person name="Burgess S.C."/>
            <person name="Diehl S.V."/>
        </authorList>
    </citation>
    <scope>NUCLEOTIDE SEQUENCE [LARGE SCALE GENOMIC DNA]</scope>
    <source>
        <strain evidence="5 6">TFFH 294</strain>
    </source>
</reference>
<gene>
    <name evidence="5" type="ORF">FIBRA_03973</name>
</gene>
<dbReference type="InParanoid" id="J4HWA1"/>
<evidence type="ECO:0000256" key="2">
    <source>
        <dbReference type="ARBA" id="ARBA00023242"/>
    </source>
</evidence>
<dbReference type="Proteomes" id="UP000006352">
    <property type="component" value="Unassembled WGS sequence"/>
</dbReference>
<feature type="compositionally biased region" description="Basic and acidic residues" evidence="3">
    <location>
        <begin position="140"/>
        <end position="153"/>
    </location>
</feature>
<evidence type="ECO:0000256" key="3">
    <source>
        <dbReference type="SAM" id="MobiDB-lite"/>
    </source>
</evidence>
<dbReference type="PANTHER" id="PTHR10252">
    <property type="entry name" value="HISTONE-LIKE TRANSCRIPTION FACTOR CCAAT-RELATED"/>
    <property type="match status" value="1"/>
</dbReference>
<dbReference type="CDD" id="cd23645">
    <property type="entry name" value="HFD_Dpb3-like"/>
    <property type="match status" value="1"/>
</dbReference>
<comment type="subcellular location">
    <subcellularLocation>
        <location evidence="1">Nucleus</location>
    </subcellularLocation>
</comment>
<dbReference type="Pfam" id="PF00808">
    <property type="entry name" value="CBFD_NFYB_HMF"/>
    <property type="match status" value="1"/>
</dbReference>
<dbReference type="PANTHER" id="PTHR10252:SF54">
    <property type="entry name" value="CHROMATIN ACCESSIBILITY COMPLEX PROTEIN 1"/>
    <property type="match status" value="1"/>
</dbReference>
<dbReference type="EMBL" id="HE797054">
    <property type="protein sequence ID" value="CCM01902.1"/>
    <property type="molecule type" value="Genomic_DNA"/>
</dbReference>
<proteinExistence type="predicted"/>
<accession>J4HWA1</accession>
<evidence type="ECO:0000256" key="1">
    <source>
        <dbReference type="ARBA" id="ARBA00004123"/>
    </source>
</evidence>
<dbReference type="AlphaFoldDB" id="J4HWA1"/>
<dbReference type="FunCoup" id="J4HWA1">
    <property type="interactions" value="153"/>
</dbReference>
<evidence type="ECO:0000313" key="5">
    <source>
        <dbReference type="EMBL" id="CCM01902.1"/>
    </source>
</evidence>
<dbReference type="HOGENOM" id="CLU_045277_12_0_1"/>
<name>J4HWA1_9APHY</name>